<keyword evidence="2" id="KW-1185">Reference proteome</keyword>
<protein>
    <submittedName>
        <fullName evidence="1">Uncharacterized protein</fullName>
    </submittedName>
</protein>
<proteinExistence type="predicted"/>
<dbReference type="PANTHER" id="PTHR34590">
    <property type="entry name" value="OS03G0124300 PROTEIN-RELATED"/>
    <property type="match status" value="1"/>
</dbReference>
<dbReference type="EMBL" id="CABITT030000008">
    <property type="protein sequence ID" value="VVB14972.1"/>
    <property type="molecule type" value="Genomic_DNA"/>
</dbReference>
<evidence type="ECO:0000313" key="2">
    <source>
        <dbReference type="Proteomes" id="UP000489600"/>
    </source>
</evidence>
<name>A0A565CN07_9BRAS</name>
<gene>
    <name evidence="1" type="ORF">ANE_LOCUS25416</name>
</gene>
<evidence type="ECO:0000313" key="1">
    <source>
        <dbReference type="EMBL" id="VVB14972.1"/>
    </source>
</evidence>
<dbReference type="GO" id="GO:0004714">
    <property type="term" value="F:transmembrane receptor protein tyrosine kinase activity"/>
    <property type="evidence" value="ECO:0007669"/>
    <property type="project" value="InterPro"/>
</dbReference>
<sequence>MYADDLRLILDINIPGEIVHKNLVLLGSGHNATASSLVKEFMLPIGPGKLILSYIPEKGSFGFVNAIEIVSGVDKLFKESVTRVGGNELELGLSGRGIETMHRLKVGGPKLGPSRDLALYRTWETDSSYMVTENAGDEVKNSSNITYALYWRISSILTNLHICIKSFCVNIFS</sequence>
<dbReference type="AlphaFoldDB" id="A0A565CN07"/>
<accession>A0A565CN07</accession>
<organism evidence="1 2">
    <name type="scientific">Arabis nemorensis</name>
    <dbReference type="NCBI Taxonomy" id="586526"/>
    <lineage>
        <taxon>Eukaryota</taxon>
        <taxon>Viridiplantae</taxon>
        <taxon>Streptophyta</taxon>
        <taxon>Embryophyta</taxon>
        <taxon>Tracheophyta</taxon>
        <taxon>Spermatophyta</taxon>
        <taxon>Magnoliopsida</taxon>
        <taxon>eudicotyledons</taxon>
        <taxon>Gunneridae</taxon>
        <taxon>Pentapetalae</taxon>
        <taxon>rosids</taxon>
        <taxon>malvids</taxon>
        <taxon>Brassicales</taxon>
        <taxon>Brassicaceae</taxon>
        <taxon>Arabideae</taxon>
        <taxon>Arabis</taxon>
    </lineage>
</organism>
<dbReference type="PANTHER" id="PTHR34590:SF6">
    <property type="entry name" value="RECEPTOR-LIKE KINASE"/>
    <property type="match status" value="1"/>
</dbReference>
<reference evidence="1" key="1">
    <citation type="submission" date="2019-07" db="EMBL/GenBank/DDBJ databases">
        <authorList>
            <person name="Dittberner H."/>
        </authorList>
    </citation>
    <scope>NUCLEOTIDE SEQUENCE [LARGE SCALE GENOMIC DNA]</scope>
</reference>
<dbReference type="OrthoDB" id="10465697at2759"/>
<dbReference type="Proteomes" id="UP000489600">
    <property type="component" value="Unassembled WGS sequence"/>
</dbReference>
<comment type="caution">
    <text evidence="1">The sequence shown here is derived from an EMBL/GenBank/DDBJ whole genome shotgun (WGS) entry which is preliminary data.</text>
</comment>
<dbReference type="InterPro" id="IPR045272">
    <property type="entry name" value="ANXUR1/2-like"/>
</dbReference>